<feature type="transmembrane region" description="Helical" evidence="6">
    <location>
        <begin position="326"/>
        <end position="345"/>
    </location>
</feature>
<feature type="transmembrane region" description="Helical" evidence="6">
    <location>
        <begin position="223"/>
        <end position="240"/>
    </location>
</feature>
<feature type="transmembrane region" description="Helical" evidence="6">
    <location>
        <begin position="392"/>
        <end position="414"/>
    </location>
</feature>
<dbReference type="PANTHER" id="PTHR23501:SF55">
    <property type="entry name" value="SIDEROPHORE IRON TRANSPORTER, PUTATIVE (AFU_ORTHOLOGUE AFUA_3G03440)-RELATED"/>
    <property type="match status" value="1"/>
</dbReference>
<gene>
    <name evidence="7" type="ORF">HMPREF1541_11084</name>
</gene>
<feature type="transmembrane region" description="Helical" evidence="6">
    <location>
        <begin position="469"/>
        <end position="488"/>
    </location>
</feature>
<dbReference type="HOGENOM" id="CLU_012970_1_0_1"/>
<dbReference type="InterPro" id="IPR036259">
    <property type="entry name" value="MFS_trans_sf"/>
</dbReference>
<dbReference type="Proteomes" id="UP000030752">
    <property type="component" value="Unassembled WGS sequence"/>
</dbReference>
<dbReference type="PANTHER" id="PTHR23501">
    <property type="entry name" value="MAJOR FACILITATOR SUPERFAMILY"/>
    <property type="match status" value="1"/>
</dbReference>
<dbReference type="GO" id="GO:0005886">
    <property type="term" value="C:plasma membrane"/>
    <property type="evidence" value="ECO:0007669"/>
    <property type="project" value="TreeGrafter"/>
</dbReference>
<feature type="transmembrane region" description="Helical" evidence="6">
    <location>
        <begin position="357"/>
        <end position="380"/>
    </location>
</feature>
<name>W2S7E2_CYPE1</name>
<feature type="transmembrane region" description="Helical" evidence="6">
    <location>
        <begin position="133"/>
        <end position="156"/>
    </location>
</feature>
<organism evidence="7 8">
    <name type="scientific">Cyphellophora europaea (strain CBS 101466)</name>
    <name type="common">Phialophora europaea</name>
    <dbReference type="NCBI Taxonomy" id="1220924"/>
    <lineage>
        <taxon>Eukaryota</taxon>
        <taxon>Fungi</taxon>
        <taxon>Dikarya</taxon>
        <taxon>Ascomycota</taxon>
        <taxon>Pezizomycotina</taxon>
        <taxon>Eurotiomycetes</taxon>
        <taxon>Chaetothyriomycetidae</taxon>
        <taxon>Chaetothyriales</taxon>
        <taxon>Cyphellophoraceae</taxon>
        <taxon>Cyphellophora</taxon>
    </lineage>
</organism>
<keyword evidence="8" id="KW-1185">Reference proteome</keyword>
<evidence type="ECO:0008006" key="9">
    <source>
        <dbReference type="Google" id="ProtNLM"/>
    </source>
</evidence>
<feature type="transmembrane region" description="Helical" evidence="6">
    <location>
        <begin position="68"/>
        <end position="91"/>
    </location>
</feature>
<reference evidence="7 8" key="1">
    <citation type="submission" date="2013-03" db="EMBL/GenBank/DDBJ databases">
        <title>The Genome Sequence of Phialophora europaea CBS 101466.</title>
        <authorList>
            <consortium name="The Broad Institute Genomics Platform"/>
            <person name="Cuomo C."/>
            <person name="de Hoog S."/>
            <person name="Gorbushina A."/>
            <person name="Walker B."/>
            <person name="Young S.K."/>
            <person name="Zeng Q."/>
            <person name="Gargeya S."/>
            <person name="Fitzgerald M."/>
            <person name="Haas B."/>
            <person name="Abouelleil A."/>
            <person name="Allen A.W."/>
            <person name="Alvarado L."/>
            <person name="Arachchi H.M."/>
            <person name="Berlin A.M."/>
            <person name="Chapman S.B."/>
            <person name="Gainer-Dewar J."/>
            <person name="Goldberg J."/>
            <person name="Griggs A."/>
            <person name="Gujja S."/>
            <person name="Hansen M."/>
            <person name="Howarth C."/>
            <person name="Imamovic A."/>
            <person name="Ireland A."/>
            <person name="Larimer J."/>
            <person name="McCowan C."/>
            <person name="Murphy C."/>
            <person name="Pearson M."/>
            <person name="Poon T.W."/>
            <person name="Priest M."/>
            <person name="Roberts A."/>
            <person name="Saif S."/>
            <person name="Shea T."/>
            <person name="Sisk P."/>
            <person name="Sykes S."/>
            <person name="Wortman J."/>
            <person name="Nusbaum C."/>
            <person name="Birren B."/>
        </authorList>
    </citation>
    <scope>NUCLEOTIDE SEQUENCE [LARGE SCALE GENOMIC DNA]</scope>
    <source>
        <strain evidence="7 8">CBS 101466</strain>
    </source>
</reference>
<evidence type="ECO:0000256" key="6">
    <source>
        <dbReference type="SAM" id="Phobius"/>
    </source>
</evidence>
<dbReference type="AlphaFoldDB" id="W2S7E2"/>
<evidence type="ECO:0000256" key="2">
    <source>
        <dbReference type="ARBA" id="ARBA00022448"/>
    </source>
</evidence>
<evidence type="ECO:0000256" key="4">
    <source>
        <dbReference type="ARBA" id="ARBA00022989"/>
    </source>
</evidence>
<dbReference type="InParanoid" id="W2S7E2"/>
<evidence type="ECO:0000256" key="1">
    <source>
        <dbReference type="ARBA" id="ARBA00004141"/>
    </source>
</evidence>
<dbReference type="RefSeq" id="XP_008713975.1">
    <property type="nucleotide sequence ID" value="XM_008715753.1"/>
</dbReference>
<dbReference type="SUPFAM" id="SSF103473">
    <property type="entry name" value="MFS general substrate transporter"/>
    <property type="match status" value="2"/>
</dbReference>
<evidence type="ECO:0000256" key="5">
    <source>
        <dbReference type="ARBA" id="ARBA00023136"/>
    </source>
</evidence>
<feature type="transmembrane region" description="Helical" evidence="6">
    <location>
        <begin position="12"/>
        <end position="33"/>
    </location>
</feature>
<proteinExistence type="predicted"/>
<sequence>MTPYITSGFSHHSLIPIISQIAFIILGIVSLAMSRLIDVWGLSQGLGLMVLFGFLALLLMIFCQNVGTYAAAVVIYEIGYGGILYTLLVFVTANARLKYRPLAIAGTKVPYIITTFAGPSVAEKFYTRGLIKWAFGTFAIIVPVIGGLMVGGLWHYQRSANRALPAVRVKARQKGNHFLRALFNYLKDFDVIGIAIACAGLTTFLLPFNLAASGINGWRSVSIISMIVVGAFLLVVLVLYEYFVAPKKFLPFELLGDRVVWGACLSICGVYMSLFCWFSYFTSQLQVVHNMSISEAGYLANTNYVGGGAAALATGLAMHYIGRARVTTLVALTVYTFGTGMMIHFSSSLSSSSVGGIIASQVLISLASGTHSVSSNVGILDGASPSTVSMRLALAYLSSMIGASIALAISGAIWTNTLPSRLTANLAGLGLSTEDKASIYGSLIVQISYEVGSPVRDAIDHSYREVFKLMMIAATASTTVGWIGALMLRDVTPRDRDAEEG</sequence>
<comment type="subcellular location">
    <subcellularLocation>
        <location evidence="1">Membrane</location>
        <topology evidence="1">Multi-pass membrane protein</topology>
    </subcellularLocation>
</comment>
<evidence type="ECO:0000313" key="8">
    <source>
        <dbReference type="Proteomes" id="UP000030752"/>
    </source>
</evidence>
<dbReference type="InterPro" id="IPR010573">
    <property type="entry name" value="MFS_Str1/Tri12-like"/>
</dbReference>
<dbReference type="EMBL" id="KB822717">
    <property type="protein sequence ID" value="ETN43953.1"/>
    <property type="molecule type" value="Genomic_DNA"/>
</dbReference>
<dbReference type="eggNOG" id="KOG0254">
    <property type="taxonomic scope" value="Eukaryota"/>
</dbReference>
<dbReference type="GO" id="GO:0022857">
    <property type="term" value="F:transmembrane transporter activity"/>
    <property type="evidence" value="ECO:0007669"/>
    <property type="project" value="InterPro"/>
</dbReference>
<evidence type="ECO:0000313" key="7">
    <source>
        <dbReference type="EMBL" id="ETN43953.1"/>
    </source>
</evidence>
<dbReference type="Pfam" id="PF06609">
    <property type="entry name" value="TRI12"/>
    <property type="match status" value="1"/>
</dbReference>
<dbReference type="OrthoDB" id="4078873at2759"/>
<keyword evidence="4 6" id="KW-1133">Transmembrane helix</keyword>
<protein>
    <recommendedName>
        <fullName evidence="9">Major facilitator superfamily (MFS) profile domain-containing protein</fullName>
    </recommendedName>
</protein>
<keyword evidence="5 6" id="KW-0472">Membrane</keyword>
<dbReference type="VEuPathDB" id="FungiDB:HMPREF1541_11084"/>
<dbReference type="Gene3D" id="1.20.1250.20">
    <property type="entry name" value="MFS general substrate transporter like domains"/>
    <property type="match status" value="2"/>
</dbReference>
<keyword evidence="2" id="KW-0813">Transport</keyword>
<keyword evidence="3 6" id="KW-0812">Transmembrane</keyword>
<accession>W2S7E2</accession>
<dbReference type="GeneID" id="19978423"/>
<evidence type="ECO:0000256" key="3">
    <source>
        <dbReference type="ARBA" id="ARBA00022692"/>
    </source>
</evidence>
<feature type="transmembrane region" description="Helical" evidence="6">
    <location>
        <begin position="45"/>
        <end position="62"/>
    </location>
</feature>
<feature type="transmembrane region" description="Helical" evidence="6">
    <location>
        <begin position="260"/>
        <end position="281"/>
    </location>
</feature>
<feature type="transmembrane region" description="Helical" evidence="6">
    <location>
        <begin position="191"/>
        <end position="211"/>
    </location>
</feature>